<reference evidence="2 3" key="1">
    <citation type="submission" date="2019-08" db="EMBL/GenBank/DDBJ databases">
        <title>Hyperibacter terrae gen. nov., sp. nov. and Hyperibacter viscosus sp. nov., two new members in the family Rhodospirillaceae isolated from the rhizosphere of Hypericum perforatum.</title>
        <authorList>
            <person name="Noviana Z."/>
        </authorList>
    </citation>
    <scope>NUCLEOTIDE SEQUENCE [LARGE SCALE GENOMIC DNA]</scope>
    <source>
        <strain evidence="2 3">R5959</strain>
    </source>
</reference>
<evidence type="ECO:0000313" key="2">
    <source>
        <dbReference type="EMBL" id="QEX22212.1"/>
    </source>
</evidence>
<dbReference type="EMBL" id="CP042582">
    <property type="protein sequence ID" value="QEX22212.1"/>
    <property type="molecule type" value="Genomic_DNA"/>
</dbReference>
<sequence length="318" mass="33725">MKIHATRLAACLCATTILAAAAQAASPTPTNGKATLVVTYELKGAGKELPDSHEKNVYWTVDARYEVKAVMTAQKPSGFGTLHKPDAAEQQREADRAAAAQAAATDMQPLMEQAQKIMEICGEDEACIQRETIKMSQGVNMNSQQMQDAKANVAAASVMPDVRYQGFQGGLQSGTYTVKETAHEAYFDAACSLATEARCAIDTTVNGKGKLKDASGATEFPSGTMAEIDFQTGSLIIQLALPGFASAKQTVVSKAPERPSGTTDVLRTVANGGAMDSTLRTVSCGECKAVSDSFEIDVEDQLLGRPAKLVVSWKFTRS</sequence>
<organism evidence="2 3">
    <name type="scientific">Hypericibacter adhaerens</name>
    <dbReference type="NCBI Taxonomy" id="2602016"/>
    <lineage>
        <taxon>Bacteria</taxon>
        <taxon>Pseudomonadati</taxon>
        <taxon>Pseudomonadota</taxon>
        <taxon>Alphaproteobacteria</taxon>
        <taxon>Rhodospirillales</taxon>
        <taxon>Dongiaceae</taxon>
        <taxon>Hypericibacter</taxon>
    </lineage>
</organism>
<dbReference type="RefSeq" id="WP_151117369.1">
    <property type="nucleotide sequence ID" value="NZ_CP042582.1"/>
</dbReference>
<evidence type="ECO:0000256" key="1">
    <source>
        <dbReference type="SAM" id="SignalP"/>
    </source>
</evidence>
<dbReference type="Proteomes" id="UP000325797">
    <property type="component" value="Chromosome"/>
</dbReference>
<feature type="chain" id="PRO_5023862369" evidence="1">
    <location>
        <begin position="25"/>
        <end position="318"/>
    </location>
</feature>
<dbReference type="KEGG" id="hadh:FRZ61_21420"/>
<feature type="signal peptide" evidence="1">
    <location>
        <begin position="1"/>
        <end position="24"/>
    </location>
</feature>
<dbReference type="OrthoDB" id="9255880at2"/>
<keyword evidence="1" id="KW-0732">Signal</keyword>
<protein>
    <submittedName>
        <fullName evidence="2">Uncharacterized protein</fullName>
    </submittedName>
</protein>
<name>A0A5J6MWV7_9PROT</name>
<proteinExistence type="predicted"/>
<gene>
    <name evidence="2" type="ORF">FRZ61_21420</name>
</gene>
<evidence type="ECO:0000313" key="3">
    <source>
        <dbReference type="Proteomes" id="UP000325797"/>
    </source>
</evidence>
<dbReference type="AlphaFoldDB" id="A0A5J6MWV7"/>
<accession>A0A5J6MWV7</accession>
<keyword evidence="3" id="KW-1185">Reference proteome</keyword>